<dbReference type="Gene3D" id="3.90.550.50">
    <property type="match status" value="1"/>
</dbReference>
<dbReference type="Proteomes" id="UP000765507">
    <property type="component" value="Unassembled WGS sequence"/>
</dbReference>
<keyword evidence="15" id="KW-1185">Reference proteome</keyword>
<evidence type="ECO:0000256" key="13">
    <source>
        <dbReference type="RuleBase" id="RU363063"/>
    </source>
</evidence>
<evidence type="ECO:0000256" key="6">
    <source>
        <dbReference type="ARBA" id="ARBA00022692"/>
    </source>
</evidence>
<keyword evidence="5" id="KW-0808">Transferase</keyword>
<gene>
    <name evidence="14" type="ORF">G0U57_018463</name>
</gene>
<dbReference type="PANTHER" id="PTHR11214">
    <property type="entry name" value="BETA-1,3-N-ACETYLGLUCOSAMINYLTRANSFERASE"/>
    <property type="match status" value="1"/>
</dbReference>
<keyword evidence="7 13" id="KW-0735">Signal-anchor</keyword>
<proteinExistence type="inferred from homology"/>
<comment type="similarity">
    <text evidence="3 13">Belongs to the glycosyltransferase 31 family.</text>
</comment>
<dbReference type="GO" id="GO:0000139">
    <property type="term" value="C:Golgi membrane"/>
    <property type="evidence" value="ECO:0007669"/>
    <property type="project" value="UniProtKB-SubCell"/>
</dbReference>
<comment type="caution">
    <text evidence="14">The sequence shown here is derived from an EMBL/GenBank/DDBJ whole genome shotgun (WGS) entry which is preliminary data.</text>
</comment>
<dbReference type="PANTHER" id="PTHR11214:SF217">
    <property type="entry name" value="HEXOSYLTRANSFERASE"/>
    <property type="match status" value="1"/>
</dbReference>
<evidence type="ECO:0000256" key="8">
    <source>
        <dbReference type="ARBA" id="ARBA00022989"/>
    </source>
</evidence>
<evidence type="ECO:0000256" key="10">
    <source>
        <dbReference type="ARBA" id="ARBA00023098"/>
    </source>
</evidence>
<keyword evidence="8 13" id="KW-1133">Transmembrane helix</keyword>
<dbReference type="OrthoDB" id="5512589at2759"/>
<evidence type="ECO:0000256" key="11">
    <source>
        <dbReference type="ARBA" id="ARBA00023136"/>
    </source>
</evidence>
<sequence length="384" mass="44783">MTRYRRYFPIPWRCSKMCIFLIGSFCFLGIYLFFIPMTFNYFAVLAKIKVKENAVLSLMERFAYPVKGYNKPETAKENISVRSNVSSFRQYLLNRKVGGRTVNVAPFASELNDTQPFRFVINERDKCNEKTPFLILLIATKAVEKQHREAIRKTWGNESVIPGIKVVRLFMLGVNNKEQNEALLRESSQYHDIIQQDFLDTYKNLTLKTLMGLKWVATYCGVANFVMKTDTDVFVNTEYLIQRLLKPLMPPSQYYFTGYLVRNAQPHRNNDSKWYVPKEVYSAEHYPDFCSGTGYVFSGNLAAKIVNASLKVKYIYLEDIYVAHCLDQEGIDMVPPPYNYLFNIYKVPFSPCTYNRLITSHGIYPNEQITYWETLQNNKHMCGQ</sequence>
<dbReference type="GO" id="GO:0006493">
    <property type="term" value="P:protein O-linked glycosylation"/>
    <property type="evidence" value="ECO:0007669"/>
    <property type="project" value="TreeGrafter"/>
</dbReference>
<comment type="subcellular location">
    <subcellularLocation>
        <location evidence="1 13">Golgi apparatus membrane</location>
        <topology evidence="1 13">Single-pass type II membrane protein</topology>
    </subcellularLocation>
</comment>
<name>A0A8T1SY03_CHESE</name>
<dbReference type="EMBL" id="JAHGAV010000067">
    <property type="protein sequence ID" value="KAG6933768.1"/>
    <property type="molecule type" value="Genomic_DNA"/>
</dbReference>
<evidence type="ECO:0000256" key="9">
    <source>
        <dbReference type="ARBA" id="ARBA00023034"/>
    </source>
</evidence>
<dbReference type="EC" id="2.4.1.-" evidence="13"/>
<dbReference type="InterPro" id="IPR002659">
    <property type="entry name" value="Glyco_trans_31"/>
</dbReference>
<evidence type="ECO:0000256" key="4">
    <source>
        <dbReference type="ARBA" id="ARBA00022676"/>
    </source>
</evidence>
<evidence type="ECO:0000256" key="3">
    <source>
        <dbReference type="ARBA" id="ARBA00008661"/>
    </source>
</evidence>
<keyword evidence="4 13" id="KW-0328">Glycosyltransferase</keyword>
<dbReference type="GO" id="GO:0008499">
    <property type="term" value="F:N-acetyl-beta-D-glucosaminide beta-(1,3)-galactosyltransferase activity"/>
    <property type="evidence" value="ECO:0007669"/>
    <property type="project" value="TreeGrafter"/>
</dbReference>
<evidence type="ECO:0000256" key="5">
    <source>
        <dbReference type="ARBA" id="ARBA00022679"/>
    </source>
</evidence>
<keyword evidence="11 13" id="KW-0472">Membrane</keyword>
<accession>A0A8T1SY03</accession>
<comment type="pathway">
    <text evidence="2">Protein modification; protein glycosylation.</text>
</comment>
<reference evidence="14 15" key="1">
    <citation type="journal article" date="2020" name="G3 (Bethesda)">
        <title>Draft Genome of the Common Snapping Turtle, Chelydra serpentina, a Model for Phenotypic Plasticity in Reptiles.</title>
        <authorList>
            <person name="Das D."/>
            <person name="Singh S.K."/>
            <person name="Bierstedt J."/>
            <person name="Erickson A."/>
            <person name="Galli G.L.J."/>
            <person name="Crossley D.A. 2nd"/>
            <person name="Rhen T."/>
        </authorList>
    </citation>
    <scope>NUCLEOTIDE SEQUENCE [LARGE SCALE GENOMIC DNA]</scope>
    <source>
        <strain evidence="14">KW</strain>
    </source>
</reference>
<evidence type="ECO:0000256" key="12">
    <source>
        <dbReference type="ARBA" id="ARBA00023180"/>
    </source>
</evidence>
<evidence type="ECO:0000256" key="2">
    <source>
        <dbReference type="ARBA" id="ARBA00004922"/>
    </source>
</evidence>
<keyword evidence="6 13" id="KW-0812">Transmembrane</keyword>
<dbReference type="AlphaFoldDB" id="A0A8T1SY03"/>
<evidence type="ECO:0000313" key="14">
    <source>
        <dbReference type="EMBL" id="KAG6933768.1"/>
    </source>
</evidence>
<evidence type="ECO:0000256" key="1">
    <source>
        <dbReference type="ARBA" id="ARBA00004323"/>
    </source>
</evidence>
<evidence type="ECO:0000313" key="15">
    <source>
        <dbReference type="Proteomes" id="UP000765507"/>
    </source>
</evidence>
<feature type="transmembrane region" description="Helical" evidence="13">
    <location>
        <begin position="20"/>
        <end position="43"/>
    </location>
</feature>
<dbReference type="FunFam" id="3.90.550.50:FF:000001">
    <property type="entry name" value="Hexosyltransferase"/>
    <property type="match status" value="1"/>
</dbReference>
<keyword evidence="10" id="KW-0443">Lipid metabolism</keyword>
<dbReference type="GO" id="GO:0006629">
    <property type="term" value="P:lipid metabolic process"/>
    <property type="evidence" value="ECO:0007669"/>
    <property type="project" value="UniProtKB-KW"/>
</dbReference>
<organism evidence="14 15">
    <name type="scientific">Chelydra serpentina</name>
    <name type="common">Snapping turtle</name>
    <name type="synonym">Testudo serpentina</name>
    <dbReference type="NCBI Taxonomy" id="8475"/>
    <lineage>
        <taxon>Eukaryota</taxon>
        <taxon>Metazoa</taxon>
        <taxon>Chordata</taxon>
        <taxon>Craniata</taxon>
        <taxon>Vertebrata</taxon>
        <taxon>Euteleostomi</taxon>
        <taxon>Archelosauria</taxon>
        <taxon>Testudinata</taxon>
        <taxon>Testudines</taxon>
        <taxon>Cryptodira</taxon>
        <taxon>Durocryptodira</taxon>
        <taxon>Americhelydia</taxon>
        <taxon>Chelydroidea</taxon>
        <taxon>Chelydridae</taxon>
        <taxon>Chelydra</taxon>
    </lineage>
</organism>
<keyword evidence="12" id="KW-0325">Glycoprotein</keyword>
<dbReference type="Pfam" id="PF01762">
    <property type="entry name" value="Galactosyl_T"/>
    <property type="match status" value="1"/>
</dbReference>
<evidence type="ECO:0000256" key="7">
    <source>
        <dbReference type="ARBA" id="ARBA00022968"/>
    </source>
</evidence>
<protein>
    <recommendedName>
        <fullName evidence="13">Hexosyltransferase</fullName>
        <ecNumber evidence="13">2.4.1.-</ecNumber>
    </recommendedName>
</protein>
<keyword evidence="9 13" id="KW-0333">Golgi apparatus</keyword>